<proteinExistence type="predicted"/>
<dbReference type="InterPro" id="IPR000014">
    <property type="entry name" value="PAS"/>
</dbReference>
<dbReference type="Proteomes" id="UP000013165">
    <property type="component" value="Unassembled WGS sequence"/>
</dbReference>
<feature type="domain" description="GGDEF" evidence="6">
    <location>
        <begin position="304"/>
        <end position="437"/>
    </location>
</feature>
<feature type="domain" description="PAC" evidence="4">
    <location>
        <begin position="220"/>
        <end position="272"/>
    </location>
</feature>
<comment type="cofactor">
    <cofactor evidence="1">
        <name>Mg(2+)</name>
        <dbReference type="ChEBI" id="CHEBI:18420"/>
    </cofactor>
</comment>
<dbReference type="NCBIfam" id="TIGR00229">
    <property type="entry name" value="sensory_box"/>
    <property type="match status" value="1"/>
</dbReference>
<evidence type="ECO:0000259" key="4">
    <source>
        <dbReference type="PROSITE" id="PS50113"/>
    </source>
</evidence>
<gene>
    <name evidence="7" type="ORF">J057_00854</name>
</gene>
<dbReference type="EMBL" id="APLQ01000005">
    <property type="protein sequence ID" value="ENO17170.1"/>
    <property type="molecule type" value="Genomic_DNA"/>
</dbReference>
<evidence type="ECO:0000256" key="2">
    <source>
        <dbReference type="ARBA" id="ARBA00022777"/>
    </source>
</evidence>
<dbReference type="InterPro" id="IPR001633">
    <property type="entry name" value="EAL_dom"/>
</dbReference>
<evidence type="ECO:0000313" key="8">
    <source>
        <dbReference type="Proteomes" id="UP000013165"/>
    </source>
</evidence>
<dbReference type="PROSITE" id="PS50883">
    <property type="entry name" value="EAL"/>
    <property type="match status" value="1"/>
</dbReference>
<comment type="caution">
    <text evidence="7">The sequence shown here is derived from an EMBL/GenBank/DDBJ whole genome shotgun (WGS) entry which is preliminary data.</text>
</comment>
<keyword evidence="8" id="KW-1185">Reference proteome</keyword>
<evidence type="ECO:0000259" key="6">
    <source>
        <dbReference type="PROSITE" id="PS50887"/>
    </source>
</evidence>
<dbReference type="InterPro" id="IPR000700">
    <property type="entry name" value="PAS-assoc_C"/>
</dbReference>
<dbReference type="SMART" id="SM00086">
    <property type="entry name" value="PAC"/>
    <property type="match status" value="1"/>
</dbReference>
<dbReference type="SMART" id="SM00052">
    <property type="entry name" value="EAL"/>
    <property type="match status" value="1"/>
</dbReference>
<dbReference type="PROSITE" id="PS50113">
    <property type="entry name" value="PAC"/>
    <property type="match status" value="1"/>
</dbReference>
<evidence type="ECO:0000313" key="7">
    <source>
        <dbReference type="EMBL" id="ENO17170.1"/>
    </source>
</evidence>
<dbReference type="InterPro" id="IPR001610">
    <property type="entry name" value="PAC"/>
</dbReference>
<dbReference type="InterPro" id="IPR029787">
    <property type="entry name" value="Nucleotide_cyclase"/>
</dbReference>
<reference evidence="7 8" key="1">
    <citation type="journal article" date="2013" name="Genome Announc.">
        <title>Genome Sequence of the Polycyclic Aromatic Hydrocarbon-Degrading Bacterium Strain Marinobacter nanhaiticus D15-8WT.</title>
        <authorList>
            <person name="Cui Z."/>
            <person name="Gao W."/>
            <person name="Li Q."/>
            <person name="Xu G."/>
            <person name="Zheng L."/>
        </authorList>
    </citation>
    <scope>NUCLEOTIDE SEQUENCE [LARGE SCALE GENOMIC DNA]</scope>
    <source>
        <strain evidence="7 8">D15-8W</strain>
    </source>
</reference>
<dbReference type="FunFam" id="3.30.70.270:FF:000001">
    <property type="entry name" value="Diguanylate cyclase domain protein"/>
    <property type="match status" value="1"/>
</dbReference>
<protein>
    <submittedName>
        <fullName evidence="7">GGDEF domain-containing protein</fullName>
    </submittedName>
</protein>
<dbReference type="InterPro" id="IPR000160">
    <property type="entry name" value="GGDEF_dom"/>
</dbReference>
<dbReference type="Gene3D" id="3.30.450.20">
    <property type="entry name" value="PAS domain"/>
    <property type="match status" value="1"/>
</dbReference>
<dbReference type="STRING" id="626887.J057_00854"/>
<dbReference type="InterPro" id="IPR052155">
    <property type="entry name" value="Biofilm_reg_signaling"/>
</dbReference>
<dbReference type="GO" id="GO:0016301">
    <property type="term" value="F:kinase activity"/>
    <property type="evidence" value="ECO:0007669"/>
    <property type="project" value="UniProtKB-KW"/>
</dbReference>
<accession>N6W3R0</accession>
<dbReference type="RefSeq" id="WP_004578822.1">
    <property type="nucleotide sequence ID" value="NZ_AP028879.1"/>
</dbReference>
<dbReference type="Gene3D" id="3.20.20.450">
    <property type="entry name" value="EAL domain"/>
    <property type="match status" value="1"/>
</dbReference>
<dbReference type="PROSITE" id="PS50112">
    <property type="entry name" value="PAS"/>
    <property type="match status" value="1"/>
</dbReference>
<keyword evidence="2" id="KW-0808">Transferase</keyword>
<dbReference type="SUPFAM" id="SSF55785">
    <property type="entry name" value="PYP-like sensor domain (PAS domain)"/>
    <property type="match status" value="1"/>
</dbReference>
<dbReference type="PANTHER" id="PTHR44757">
    <property type="entry name" value="DIGUANYLATE CYCLASE DGCP"/>
    <property type="match status" value="1"/>
</dbReference>
<dbReference type="SUPFAM" id="SSF141868">
    <property type="entry name" value="EAL domain-like"/>
    <property type="match status" value="1"/>
</dbReference>
<dbReference type="InterPro" id="IPR035965">
    <property type="entry name" value="PAS-like_dom_sf"/>
</dbReference>
<dbReference type="Gene3D" id="3.30.70.270">
    <property type="match status" value="1"/>
</dbReference>
<feature type="domain" description="EAL" evidence="5">
    <location>
        <begin position="446"/>
        <end position="678"/>
    </location>
</feature>
<dbReference type="PROSITE" id="PS50887">
    <property type="entry name" value="GGDEF"/>
    <property type="match status" value="1"/>
</dbReference>
<evidence type="ECO:0000259" key="3">
    <source>
        <dbReference type="PROSITE" id="PS50112"/>
    </source>
</evidence>
<evidence type="ECO:0000259" key="5">
    <source>
        <dbReference type="PROSITE" id="PS50883"/>
    </source>
</evidence>
<dbReference type="OrthoDB" id="9176779at2"/>
<feature type="domain" description="PAS" evidence="3">
    <location>
        <begin position="148"/>
        <end position="193"/>
    </location>
</feature>
<dbReference type="SUPFAM" id="SSF55073">
    <property type="entry name" value="Nucleotide cyclase"/>
    <property type="match status" value="1"/>
</dbReference>
<dbReference type="InterPro" id="IPR013656">
    <property type="entry name" value="PAS_4"/>
</dbReference>
<evidence type="ECO:0000256" key="1">
    <source>
        <dbReference type="ARBA" id="ARBA00001946"/>
    </source>
</evidence>
<dbReference type="Pfam" id="PF08448">
    <property type="entry name" value="PAS_4"/>
    <property type="match status" value="1"/>
</dbReference>
<dbReference type="PANTHER" id="PTHR44757:SF2">
    <property type="entry name" value="BIOFILM ARCHITECTURE MAINTENANCE PROTEIN MBAA"/>
    <property type="match status" value="1"/>
</dbReference>
<dbReference type="AlphaFoldDB" id="N6W3R0"/>
<organism evidence="7 8">
    <name type="scientific">Marinobacter nanhaiticus D15-8W</name>
    <dbReference type="NCBI Taxonomy" id="626887"/>
    <lineage>
        <taxon>Bacteria</taxon>
        <taxon>Pseudomonadati</taxon>
        <taxon>Pseudomonadota</taxon>
        <taxon>Gammaproteobacteria</taxon>
        <taxon>Pseudomonadales</taxon>
        <taxon>Marinobacteraceae</taxon>
        <taxon>Marinobacter</taxon>
    </lineage>
</organism>
<dbReference type="Pfam" id="PF00990">
    <property type="entry name" value="GGDEF"/>
    <property type="match status" value="1"/>
</dbReference>
<dbReference type="PATRIC" id="fig|626887.3.peg.156"/>
<dbReference type="SMART" id="SM00091">
    <property type="entry name" value="PAS"/>
    <property type="match status" value="1"/>
</dbReference>
<dbReference type="SMART" id="SM00267">
    <property type="entry name" value="GGDEF"/>
    <property type="match status" value="1"/>
</dbReference>
<dbReference type="eggNOG" id="COG5001">
    <property type="taxonomic scope" value="Bacteria"/>
</dbReference>
<name>N6W3R0_9GAMM</name>
<dbReference type="NCBIfam" id="TIGR00254">
    <property type="entry name" value="GGDEF"/>
    <property type="match status" value="1"/>
</dbReference>
<dbReference type="InterPro" id="IPR043128">
    <property type="entry name" value="Rev_trsase/Diguanyl_cyclase"/>
</dbReference>
<dbReference type="Pfam" id="PF00563">
    <property type="entry name" value="EAL"/>
    <property type="match status" value="1"/>
</dbReference>
<dbReference type="CDD" id="cd01948">
    <property type="entry name" value="EAL"/>
    <property type="match status" value="1"/>
</dbReference>
<dbReference type="CDD" id="cd00130">
    <property type="entry name" value="PAS"/>
    <property type="match status" value="1"/>
</dbReference>
<dbReference type="HOGENOM" id="CLU_000445_70_20_6"/>
<sequence>MQLNEFILDNMEPLLRQWIRNAQTILPDRDFTRNELINHIRQVIQGIAQAMQLPRPATEPGVTFTDFQSPTPTQSWAHVHGAQRYDLGVDLLQVTAEFRALRTTVIELWDAASPSAAPALEELTRFHRAIDDALAESIERYVYDKESGDRRYQAMLTALPDPCYILDLEGRFNYVNQAMSELCGVAPQALIGEHAAEIGLPTDSLAPDRLRRIVHEREQQHGEIRTTLPSGHTKTLEYVYAPVLGDQGDVEAISGIAHDVTERRAAEAQAWRHANYDSLTNLPNRRLFRDRLGQHVAHAERTDAPLALFFIDLDRFKEVNDQYGHDVGDRLLKQAAERIEACVRKSDTVARLSGDEFTVALLDIGDREPLLELAHTMLTELALPFHLGAGLTRISGSIGITQFPQDAITPKQLLRCADKAMYFAKQSGRNQVCFYTDIGHTTALPRQTLIQGLRSAREQGELRLFYQPIVDVATRRVVKAEALLRWAHPELGLLRPGQFLELAVESGTMGDLEDWLIAEIAVQSEHWRKAANRSIPVTINISSETFLNTDSQKRWQAHLERLAKAGVGAVVELTERVFLNEAQGLAERCDQIRAGGLQLALDDYGTGVSSLAALRRYGIKYLKIDPSFIALSVDDHDERIIAEAIVVMAHKLGLQVIAEGVETVAQYQWLRTTGCDFA</sequence>
<keyword evidence="2" id="KW-0418">Kinase</keyword>
<dbReference type="CDD" id="cd01949">
    <property type="entry name" value="GGDEF"/>
    <property type="match status" value="1"/>
</dbReference>
<dbReference type="InterPro" id="IPR035919">
    <property type="entry name" value="EAL_sf"/>
</dbReference>